<proteinExistence type="predicted"/>
<dbReference type="RefSeq" id="WP_210154851.1">
    <property type="nucleotide sequence ID" value="NZ_JAFCNB010000003.1"/>
</dbReference>
<dbReference type="EMBL" id="JAFCNB010000003">
    <property type="protein sequence ID" value="MBP2703540.1"/>
    <property type="molecule type" value="Genomic_DNA"/>
</dbReference>
<dbReference type="Proteomes" id="UP000674234">
    <property type="component" value="Unassembled WGS sequence"/>
</dbReference>
<dbReference type="AlphaFoldDB" id="A0A941AH05"/>
<organism evidence="1 2">
    <name type="scientific">Microbispora oryzae</name>
    <dbReference type="NCBI Taxonomy" id="2806554"/>
    <lineage>
        <taxon>Bacteria</taxon>
        <taxon>Bacillati</taxon>
        <taxon>Actinomycetota</taxon>
        <taxon>Actinomycetes</taxon>
        <taxon>Streptosporangiales</taxon>
        <taxon>Streptosporangiaceae</taxon>
        <taxon>Microbispora</taxon>
    </lineage>
</organism>
<accession>A0A941AH05</accession>
<keyword evidence="2" id="KW-1185">Reference proteome</keyword>
<reference evidence="1" key="1">
    <citation type="submission" date="2021-02" db="EMBL/GenBank/DDBJ databases">
        <title>Draft genome sequence of Microbispora sp. RL4-1S isolated from rice leaves in Thailand.</title>
        <authorList>
            <person name="Muangham S."/>
            <person name="Duangmal K."/>
        </authorList>
    </citation>
    <scope>NUCLEOTIDE SEQUENCE</scope>
    <source>
        <strain evidence="1">RL4-1S</strain>
    </source>
</reference>
<name>A0A941AH05_9ACTN</name>
<gene>
    <name evidence="1" type="ORF">JOL79_06970</name>
</gene>
<comment type="caution">
    <text evidence="1">The sequence shown here is derived from an EMBL/GenBank/DDBJ whole genome shotgun (WGS) entry which is preliminary data.</text>
</comment>
<sequence length="83" mass="8885">MLTPDPQQARGIHVDGSGVVHLAGSSTDHHGEVLPSPGCNTGLAGWDPRRLRFTDAPINCRKCQRLIAARQLAVPVEQIALPI</sequence>
<protein>
    <submittedName>
        <fullName evidence="1">Uncharacterized protein</fullName>
    </submittedName>
</protein>
<evidence type="ECO:0000313" key="2">
    <source>
        <dbReference type="Proteomes" id="UP000674234"/>
    </source>
</evidence>
<evidence type="ECO:0000313" key="1">
    <source>
        <dbReference type="EMBL" id="MBP2703540.1"/>
    </source>
</evidence>